<feature type="transmembrane region" description="Helical" evidence="1">
    <location>
        <begin position="303"/>
        <end position="326"/>
    </location>
</feature>
<accession>A0A7Z2GIA3</accession>
<dbReference type="OrthoDB" id="7987387at2"/>
<feature type="transmembrane region" description="Helical" evidence="1">
    <location>
        <begin position="117"/>
        <end position="138"/>
    </location>
</feature>
<keyword evidence="1" id="KW-0812">Transmembrane</keyword>
<sequence>MFALFISGSTLNYFGLNYSGNESVPGWKIHPYVLLAFSAMAILGLPFGKARSRISERNFCVPFVCSAAIILILIIRSLGSGRQSLGFAVDTLVSVFWIAAVVPYVNDKGAKTIWKMGLTFVVIECVLAIIEVVGRMNFIPIDTWYGGYFRATALHGHPLNNALVLLSVAVPIQLSANRNISFFIFVLVIGALSAFGARGALLVYLLFNTLLFFRYGLRSAGRLSIVLIGIPIAIIVILSMLFSGALGDRIANVGAYDDSSGVRFQSVKMLGNVDFGSVITGIDPDRVARIMEKSDVSVIENFIVAYIFMFGLISTSILFLSIFVSIKRLSRSIEGQSEKLLLVVFFVFFATALTNNSLVTKTPALFLCLIFGWAAGRVRDGIARQKVSFGDSKFAPPECHKI</sequence>
<organism evidence="2 3">
    <name type="scientific">Paraburkholderia acidisoli</name>
    <dbReference type="NCBI Taxonomy" id="2571748"/>
    <lineage>
        <taxon>Bacteria</taxon>
        <taxon>Pseudomonadati</taxon>
        <taxon>Pseudomonadota</taxon>
        <taxon>Betaproteobacteria</taxon>
        <taxon>Burkholderiales</taxon>
        <taxon>Burkholderiaceae</taxon>
        <taxon>Paraburkholderia</taxon>
    </lineage>
</organism>
<dbReference type="RefSeq" id="WP_158951337.1">
    <property type="nucleotide sequence ID" value="NZ_CP046913.1"/>
</dbReference>
<dbReference type="InterPro" id="IPR048041">
    <property type="entry name" value="VpsF-like"/>
</dbReference>
<dbReference type="KEGG" id="pacs:FAZ98_11535"/>
<feature type="transmembrane region" description="Helical" evidence="1">
    <location>
        <begin position="338"/>
        <end position="354"/>
    </location>
</feature>
<name>A0A7Z2GIA3_9BURK</name>
<evidence type="ECO:0000256" key="1">
    <source>
        <dbReference type="SAM" id="Phobius"/>
    </source>
</evidence>
<reference evidence="2 3" key="1">
    <citation type="submission" date="2019-12" db="EMBL/GenBank/DDBJ databases">
        <title>Paraburkholderia acidiphila 7Q-K02 sp. nov and Paraburkholderia acidisoli DHF22 sp. nov., two strains isolated from forest soil.</title>
        <authorList>
            <person name="Gao Z."/>
            <person name="Qiu L."/>
        </authorList>
    </citation>
    <scope>NUCLEOTIDE SEQUENCE [LARGE SCALE GENOMIC DNA]</scope>
    <source>
        <strain evidence="2 3">DHF22</strain>
    </source>
</reference>
<gene>
    <name evidence="2" type="ORF">FAZ98_11535</name>
</gene>
<dbReference type="AlphaFoldDB" id="A0A7Z2GIA3"/>
<dbReference type="EMBL" id="CP046913">
    <property type="protein sequence ID" value="QGZ62310.1"/>
    <property type="molecule type" value="Genomic_DNA"/>
</dbReference>
<protein>
    <recommendedName>
        <fullName evidence="4">O-antigen ligase-like membrane protein</fullName>
    </recommendedName>
</protein>
<keyword evidence="3" id="KW-1185">Reference proteome</keyword>
<dbReference type="NCBIfam" id="NF038256">
    <property type="entry name" value="exopoly_VpsF"/>
    <property type="match status" value="1"/>
</dbReference>
<keyword evidence="1" id="KW-0472">Membrane</keyword>
<evidence type="ECO:0008006" key="4">
    <source>
        <dbReference type="Google" id="ProtNLM"/>
    </source>
</evidence>
<evidence type="ECO:0000313" key="3">
    <source>
        <dbReference type="Proteomes" id="UP000433577"/>
    </source>
</evidence>
<feature type="transmembrane region" description="Helical" evidence="1">
    <location>
        <begin position="29"/>
        <end position="47"/>
    </location>
</feature>
<feature type="transmembrane region" description="Helical" evidence="1">
    <location>
        <begin position="85"/>
        <end position="105"/>
    </location>
</feature>
<proteinExistence type="predicted"/>
<feature type="transmembrane region" description="Helical" evidence="1">
    <location>
        <begin position="225"/>
        <end position="246"/>
    </location>
</feature>
<feature type="transmembrane region" description="Helical" evidence="1">
    <location>
        <begin position="59"/>
        <end position="79"/>
    </location>
</feature>
<dbReference type="Proteomes" id="UP000433577">
    <property type="component" value="Chromosome 1"/>
</dbReference>
<feature type="transmembrane region" description="Helical" evidence="1">
    <location>
        <begin position="180"/>
        <end position="213"/>
    </location>
</feature>
<evidence type="ECO:0000313" key="2">
    <source>
        <dbReference type="EMBL" id="QGZ62310.1"/>
    </source>
</evidence>
<keyword evidence="1" id="KW-1133">Transmembrane helix</keyword>